<gene>
    <name evidence="5" type="ORF">BDK51DRAFT_41098</name>
</gene>
<sequence length="149" mass="16477">MTGGVTVKDVSAHEFVKAYGAYLKRTGRLEVPKWVDLVKTGPTKELAPYDPDWFYIRAASVARHIYLRASVGTGALRKNYGGRKNRGNRPHHSDVGSGSVARKVMQALEKIKVLEKDPSGSGRRISQDGQKDLDRIAAQIVQATKEDEE</sequence>
<keyword evidence="3" id="KW-0687">Ribonucleoprotein</keyword>
<feature type="compositionally biased region" description="Basic residues" evidence="4">
    <location>
        <begin position="80"/>
        <end position="90"/>
    </location>
</feature>
<dbReference type="SUPFAM" id="SSF46785">
    <property type="entry name" value="Winged helix' DNA-binding domain"/>
    <property type="match status" value="1"/>
</dbReference>
<dbReference type="GO" id="GO:0000028">
    <property type="term" value="P:ribosomal small subunit assembly"/>
    <property type="evidence" value="ECO:0007669"/>
    <property type="project" value="TreeGrafter"/>
</dbReference>
<evidence type="ECO:0000313" key="5">
    <source>
        <dbReference type="EMBL" id="RKO83231.1"/>
    </source>
</evidence>
<evidence type="ECO:0000313" key="6">
    <source>
        <dbReference type="Proteomes" id="UP000269721"/>
    </source>
</evidence>
<evidence type="ECO:0000256" key="3">
    <source>
        <dbReference type="ARBA" id="ARBA00023274"/>
    </source>
</evidence>
<comment type="similarity">
    <text evidence="1">Belongs to the eukaryotic ribosomal protein eS19 family.</text>
</comment>
<dbReference type="Proteomes" id="UP000269721">
    <property type="component" value="Unassembled WGS sequence"/>
</dbReference>
<dbReference type="GO" id="GO:0006412">
    <property type="term" value="P:translation"/>
    <property type="evidence" value="ECO:0007669"/>
    <property type="project" value="InterPro"/>
</dbReference>
<dbReference type="InterPro" id="IPR036390">
    <property type="entry name" value="WH_DNA-bd_sf"/>
</dbReference>
<evidence type="ECO:0000256" key="1">
    <source>
        <dbReference type="ARBA" id="ARBA00010014"/>
    </source>
</evidence>
<dbReference type="PANTHER" id="PTHR11710">
    <property type="entry name" value="40S RIBOSOMAL PROTEIN S19"/>
    <property type="match status" value="1"/>
</dbReference>
<keyword evidence="6" id="KW-1185">Reference proteome</keyword>
<dbReference type="InterPro" id="IPR001266">
    <property type="entry name" value="Ribosomal_eS19"/>
</dbReference>
<dbReference type="Gene3D" id="1.10.10.10">
    <property type="entry name" value="Winged helix-like DNA-binding domain superfamily/Winged helix DNA-binding domain"/>
    <property type="match status" value="1"/>
</dbReference>
<dbReference type="GO" id="GO:0003723">
    <property type="term" value="F:RNA binding"/>
    <property type="evidence" value="ECO:0007669"/>
    <property type="project" value="TreeGrafter"/>
</dbReference>
<dbReference type="FunFam" id="1.10.10.10:FF:000118">
    <property type="entry name" value="40S ribosomal protein S19"/>
    <property type="match status" value="1"/>
</dbReference>
<dbReference type="GO" id="GO:0022627">
    <property type="term" value="C:cytosolic small ribosomal subunit"/>
    <property type="evidence" value="ECO:0007669"/>
    <property type="project" value="TreeGrafter"/>
</dbReference>
<protein>
    <submittedName>
        <fullName evidence="5">Ribosomal protein S19e</fullName>
    </submittedName>
</protein>
<proteinExistence type="inferred from homology"/>
<dbReference type="AlphaFoldDB" id="A0A4P9VUG5"/>
<keyword evidence="2 5" id="KW-0689">Ribosomal protein</keyword>
<dbReference type="SMART" id="SM01413">
    <property type="entry name" value="Ribosomal_S19e"/>
    <property type="match status" value="1"/>
</dbReference>
<organism evidence="5 6">
    <name type="scientific">Blyttiomyces helicus</name>
    <dbReference type="NCBI Taxonomy" id="388810"/>
    <lineage>
        <taxon>Eukaryota</taxon>
        <taxon>Fungi</taxon>
        <taxon>Fungi incertae sedis</taxon>
        <taxon>Chytridiomycota</taxon>
        <taxon>Chytridiomycota incertae sedis</taxon>
        <taxon>Chytridiomycetes</taxon>
        <taxon>Chytridiomycetes incertae sedis</taxon>
        <taxon>Blyttiomyces</taxon>
    </lineage>
</organism>
<dbReference type="InterPro" id="IPR036388">
    <property type="entry name" value="WH-like_DNA-bd_sf"/>
</dbReference>
<reference evidence="6" key="1">
    <citation type="journal article" date="2018" name="Nat. Microbiol.">
        <title>Leveraging single-cell genomics to expand the fungal tree of life.</title>
        <authorList>
            <person name="Ahrendt S.R."/>
            <person name="Quandt C.A."/>
            <person name="Ciobanu D."/>
            <person name="Clum A."/>
            <person name="Salamov A."/>
            <person name="Andreopoulos B."/>
            <person name="Cheng J.F."/>
            <person name="Woyke T."/>
            <person name="Pelin A."/>
            <person name="Henrissat B."/>
            <person name="Reynolds N.K."/>
            <person name="Benny G.L."/>
            <person name="Smith M.E."/>
            <person name="James T.Y."/>
            <person name="Grigoriev I.V."/>
        </authorList>
    </citation>
    <scope>NUCLEOTIDE SEQUENCE [LARGE SCALE GENOMIC DNA]</scope>
</reference>
<evidence type="ECO:0000256" key="4">
    <source>
        <dbReference type="SAM" id="MobiDB-lite"/>
    </source>
</evidence>
<dbReference type="PANTHER" id="PTHR11710:SF0">
    <property type="entry name" value="40S RIBOSOMAL PROTEIN S19"/>
    <property type="match status" value="1"/>
</dbReference>
<dbReference type="OrthoDB" id="428974at2759"/>
<dbReference type="GO" id="GO:0003735">
    <property type="term" value="F:structural constituent of ribosome"/>
    <property type="evidence" value="ECO:0007669"/>
    <property type="project" value="InterPro"/>
</dbReference>
<dbReference type="Pfam" id="PF01090">
    <property type="entry name" value="Ribosomal_S19e"/>
    <property type="match status" value="1"/>
</dbReference>
<name>A0A4P9VUG5_9FUNG</name>
<dbReference type="EMBL" id="ML001485">
    <property type="protein sequence ID" value="RKO83231.1"/>
    <property type="molecule type" value="Genomic_DNA"/>
</dbReference>
<evidence type="ECO:0000256" key="2">
    <source>
        <dbReference type="ARBA" id="ARBA00022980"/>
    </source>
</evidence>
<feature type="region of interest" description="Disordered" evidence="4">
    <location>
        <begin position="77"/>
        <end position="100"/>
    </location>
</feature>
<accession>A0A4P9VUG5</accession>